<organism evidence="9 10">
    <name type="scientific">Sulfitobacter geojensis</name>
    <dbReference type="NCBI Taxonomy" id="1342299"/>
    <lineage>
        <taxon>Bacteria</taxon>
        <taxon>Pseudomonadati</taxon>
        <taxon>Pseudomonadota</taxon>
        <taxon>Alphaproteobacteria</taxon>
        <taxon>Rhodobacterales</taxon>
        <taxon>Roseobacteraceae</taxon>
        <taxon>Sulfitobacter</taxon>
    </lineage>
</organism>
<dbReference type="RefSeq" id="WP_203241283.1">
    <property type="nucleotide sequence ID" value="NZ_JAFBRH010000001.1"/>
</dbReference>
<keyword evidence="7 9" id="KW-0378">Hydrolase</keyword>
<protein>
    <recommendedName>
        <fullName evidence="6 7">6-phosphogluconolactonase</fullName>
        <shortName evidence="7">6PGL</shortName>
        <ecNumber evidence="5 7">3.1.1.31</ecNumber>
    </recommendedName>
</protein>
<evidence type="ECO:0000256" key="3">
    <source>
        <dbReference type="ARBA" id="ARBA00004961"/>
    </source>
</evidence>
<comment type="catalytic activity">
    <reaction evidence="1 7">
        <text>6-phospho-D-glucono-1,5-lactone + H2O = 6-phospho-D-gluconate + H(+)</text>
        <dbReference type="Rhea" id="RHEA:12556"/>
        <dbReference type="ChEBI" id="CHEBI:15377"/>
        <dbReference type="ChEBI" id="CHEBI:15378"/>
        <dbReference type="ChEBI" id="CHEBI:57955"/>
        <dbReference type="ChEBI" id="CHEBI:58759"/>
        <dbReference type="EC" id="3.1.1.31"/>
    </reaction>
</comment>
<name>A0AAE2VVR7_9RHOB</name>
<dbReference type="SUPFAM" id="SSF100950">
    <property type="entry name" value="NagB/RpiA/CoA transferase-like"/>
    <property type="match status" value="1"/>
</dbReference>
<dbReference type="InterPro" id="IPR037171">
    <property type="entry name" value="NagB/RpiA_transferase-like"/>
</dbReference>
<dbReference type="NCBIfam" id="TIGR01198">
    <property type="entry name" value="pgl"/>
    <property type="match status" value="1"/>
</dbReference>
<evidence type="ECO:0000256" key="4">
    <source>
        <dbReference type="ARBA" id="ARBA00010662"/>
    </source>
</evidence>
<dbReference type="GO" id="GO:0006098">
    <property type="term" value="P:pentose-phosphate shunt"/>
    <property type="evidence" value="ECO:0007669"/>
    <property type="project" value="InterPro"/>
</dbReference>
<evidence type="ECO:0000256" key="2">
    <source>
        <dbReference type="ARBA" id="ARBA00002681"/>
    </source>
</evidence>
<gene>
    <name evidence="7 9" type="primary">pgl</name>
    <name evidence="9" type="ORF">JQV55_03715</name>
</gene>
<reference evidence="9 10" key="1">
    <citation type="submission" date="2021-01" db="EMBL/GenBank/DDBJ databases">
        <title>Diatom-associated Roseobacters Show Island Model of Population Structure.</title>
        <authorList>
            <person name="Qu L."/>
            <person name="Feng X."/>
            <person name="Chen Y."/>
            <person name="Li L."/>
            <person name="Wang X."/>
            <person name="Hu Z."/>
            <person name="Wang H."/>
            <person name="Luo H."/>
        </authorList>
    </citation>
    <scope>NUCLEOTIDE SEQUENCE [LARGE SCALE GENOMIC DNA]</scope>
    <source>
        <strain evidence="9 10">TR60-84</strain>
    </source>
</reference>
<keyword evidence="10" id="KW-1185">Reference proteome</keyword>
<evidence type="ECO:0000256" key="5">
    <source>
        <dbReference type="ARBA" id="ARBA00013198"/>
    </source>
</evidence>
<proteinExistence type="inferred from homology"/>
<evidence type="ECO:0000256" key="1">
    <source>
        <dbReference type="ARBA" id="ARBA00000832"/>
    </source>
</evidence>
<dbReference type="InterPro" id="IPR039104">
    <property type="entry name" value="6PGL"/>
</dbReference>
<dbReference type="PANTHER" id="PTHR11054">
    <property type="entry name" value="6-PHOSPHOGLUCONOLACTONASE"/>
    <property type="match status" value="1"/>
</dbReference>
<dbReference type="InterPro" id="IPR005900">
    <property type="entry name" value="6-phosphogluconolactonase_DevB"/>
</dbReference>
<evidence type="ECO:0000256" key="6">
    <source>
        <dbReference type="ARBA" id="ARBA00020337"/>
    </source>
</evidence>
<comment type="similarity">
    <text evidence="4 7">Belongs to the glucosamine/galactosamine-6-phosphate isomerase family. 6-phosphogluconolactonase subfamily.</text>
</comment>
<dbReference type="PANTHER" id="PTHR11054:SF0">
    <property type="entry name" value="6-PHOSPHOGLUCONOLACTONASE"/>
    <property type="match status" value="1"/>
</dbReference>
<sequence>MNLIEYPDREMLAMSVANVLAGELRKSLAVQDHASFALPGGTTPGPIFEMMSAVEMDWSRVHVMLTDERWVDEENAHSNARLVKNTLLTGFGAQAQFIPYYRDGLSAAEGAAEVAPTLKDELPLSLLLLGMGADMHTASLFPNAQGLGEAMANDAPLLCAVQPVDQDMLRVTLPLHVLTGALSTHLVIFGDDKRAAVERAQSLPPEEAPIGAVLANATVHWAA</sequence>
<dbReference type="Gene3D" id="3.40.50.1360">
    <property type="match status" value="1"/>
</dbReference>
<dbReference type="AlphaFoldDB" id="A0AAE2VVR7"/>
<dbReference type="CDD" id="cd01400">
    <property type="entry name" value="6PGL"/>
    <property type="match status" value="1"/>
</dbReference>
<dbReference type="Proteomes" id="UP000732193">
    <property type="component" value="Unassembled WGS sequence"/>
</dbReference>
<comment type="pathway">
    <text evidence="3 7">Carbohydrate degradation; pentose phosphate pathway; D-ribulose 5-phosphate from D-glucose 6-phosphate (oxidative stage): step 2/3.</text>
</comment>
<evidence type="ECO:0000259" key="8">
    <source>
        <dbReference type="Pfam" id="PF01182"/>
    </source>
</evidence>
<dbReference type="EMBL" id="JAFBRM010000001">
    <property type="protein sequence ID" value="MBM1712661.1"/>
    <property type="molecule type" value="Genomic_DNA"/>
</dbReference>
<dbReference type="Pfam" id="PF01182">
    <property type="entry name" value="Glucosamine_iso"/>
    <property type="match status" value="1"/>
</dbReference>
<comment type="caution">
    <text evidence="9">The sequence shown here is derived from an EMBL/GenBank/DDBJ whole genome shotgun (WGS) entry which is preliminary data.</text>
</comment>
<feature type="domain" description="Glucosamine/galactosamine-6-phosphate isomerase" evidence="8">
    <location>
        <begin position="7"/>
        <end position="221"/>
    </location>
</feature>
<evidence type="ECO:0000256" key="7">
    <source>
        <dbReference type="RuleBase" id="RU365095"/>
    </source>
</evidence>
<dbReference type="GO" id="GO:0005975">
    <property type="term" value="P:carbohydrate metabolic process"/>
    <property type="evidence" value="ECO:0007669"/>
    <property type="project" value="UniProtKB-UniRule"/>
</dbReference>
<dbReference type="InterPro" id="IPR006148">
    <property type="entry name" value="Glc/Gal-6P_isomerase"/>
</dbReference>
<accession>A0AAE2VVR7</accession>
<comment type="function">
    <text evidence="2 7">Hydrolysis of 6-phosphogluconolactone to 6-phosphogluconate.</text>
</comment>
<evidence type="ECO:0000313" key="10">
    <source>
        <dbReference type="Proteomes" id="UP000732193"/>
    </source>
</evidence>
<dbReference type="GO" id="GO:0017057">
    <property type="term" value="F:6-phosphogluconolactonase activity"/>
    <property type="evidence" value="ECO:0007669"/>
    <property type="project" value="UniProtKB-UniRule"/>
</dbReference>
<dbReference type="EC" id="3.1.1.31" evidence="5 7"/>
<evidence type="ECO:0000313" key="9">
    <source>
        <dbReference type="EMBL" id="MBM1712661.1"/>
    </source>
</evidence>